<comment type="caution">
    <text evidence="2">The sequence shown here is derived from an EMBL/GenBank/DDBJ whole genome shotgun (WGS) entry which is preliminary data.</text>
</comment>
<dbReference type="EMBL" id="MDUX01000024">
    <property type="protein sequence ID" value="KAF7599262.1"/>
    <property type="molecule type" value="Genomic_DNA"/>
</dbReference>
<reference evidence="2 3" key="2">
    <citation type="submission" date="2017-07" db="EMBL/GenBank/DDBJ databases">
        <title>Candidatus Dactylopiibacterium carminicum, a nitrogen-fixing symbiont of the cochineal insect Dactylopius coccus and Dactylopius opuntiae (Hemiptera: Coccoidea: Dactylopiidae).</title>
        <authorList>
            <person name="Vera A."/>
        </authorList>
    </citation>
    <scope>NUCLEOTIDE SEQUENCE [LARGE SCALE GENOMIC DNA]</scope>
    <source>
        <strain evidence="2 3">NFDCM</strain>
    </source>
</reference>
<protein>
    <submittedName>
        <fullName evidence="2">Uncharacterized protein</fullName>
    </submittedName>
</protein>
<dbReference type="Proteomes" id="UP000623509">
    <property type="component" value="Unassembled WGS sequence"/>
</dbReference>
<keyword evidence="4" id="KW-1185">Reference proteome</keyword>
<reference evidence="1 4" key="1">
    <citation type="submission" date="2016-08" db="EMBL/GenBank/DDBJ databases">
        <title>Candidatus Dactylopiibacterium carminicum genome sequence.</title>
        <authorList>
            <person name="Ramirez-Puebla S.T."/>
            <person name="Ormeno-Orrillo E."/>
            <person name="Vera-Ponce De Leon A."/>
            <person name="Luis L."/>
            <person name="Sanchez-Flores A."/>
            <person name="Monica R."/>
            <person name="Martinez-Romero E."/>
        </authorList>
    </citation>
    <scope>NUCLEOTIDE SEQUENCE [LARGE SCALE GENOMIC DNA]</scope>
    <source>
        <strain evidence="1">END1</strain>
    </source>
</reference>
<sequence>MSTEIPLPSILRTVPADPGQGQTLALIEDSAGFVNRGLALLWRTELPVSDATQSQALQAIKLDRAGELAALLQESPALLHAVPGGCLLIETAAQ</sequence>
<evidence type="ECO:0000313" key="1">
    <source>
        <dbReference type="EMBL" id="KAF7599262.1"/>
    </source>
</evidence>
<name>A0A272ENF9_9RHOO</name>
<proteinExistence type="predicted"/>
<dbReference type="EMBL" id="NMRN01000068">
    <property type="protein sequence ID" value="PAS91655.1"/>
    <property type="molecule type" value="Genomic_DNA"/>
</dbReference>
<organism evidence="2 3">
    <name type="scientific">Candidatus Dactylopiibacterium carminicum</name>
    <dbReference type="NCBI Taxonomy" id="857335"/>
    <lineage>
        <taxon>Bacteria</taxon>
        <taxon>Pseudomonadati</taxon>
        <taxon>Pseudomonadota</taxon>
        <taxon>Betaproteobacteria</taxon>
        <taxon>Rhodocyclales</taxon>
        <taxon>Rhodocyclaceae</taxon>
        <taxon>Candidatus Dactylopiibacterium</taxon>
    </lineage>
</organism>
<evidence type="ECO:0000313" key="4">
    <source>
        <dbReference type="Proteomes" id="UP000623509"/>
    </source>
</evidence>
<gene>
    <name evidence="1" type="ORF">BGI27_08730</name>
    <name evidence="2" type="ORF">CGU29_15275</name>
</gene>
<evidence type="ECO:0000313" key="3">
    <source>
        <dbReference type="Proteomes" id="UP000216107"/>
    </source>
</evidence>
<evidence type="ECO:0000313" key="2">
    <source>
        <dbReference type="EMBL" id="PAS91655.1"/>
    </source>
</evidence>
<dbReference type="Proteomes" id="UP000216107">
    <property type="component" value="Unassembled WGS sequence"/>
</dbReference>
<dbReference type="AlphaFoldDB" id="A0A272ENF9"/>
<accession>A0A272ENF9</accession>
<dbReference type="RefSeq" id="WP_095524505.1">
    <property type="nucleotide sequence ID" value="NZ_MDUX01000024.1"/>
</dbReference>